<feature type="transmembrane region" description="Helical" evidence="7">
    <location>
        <begin position="145"/>
        <end position="163"/>
    </location>
</feature>
<feature type="transmembrane region" description="Helical" evidence="7">
    <location>
        <begin position="320"/>
        <end position="338"/>
    </location>
</feature>
<dbReference type="Pfam" id="PF07690">
    <property type="entry name" value="MFS_1"/>
    <property type="match status" value="1"/>
</dbReference>
<feature type="transmembrane region" description="Helical" evidence="7">
    <location>
        <begin position="112"/>
        <end position="133"/>
    </location>
</feature>
<keyword evidence="2" id="KW-0813">Transport</keyword>
<dbReference type="Gene3D" id="1.20.1720.10">
    <property type="entry name" value="Multidrug resistance protein D"/>
    <property type="match status" value="1"/>
</dbReference>
<accession>A0A7V2B0U7</accession>
<keyword evidence="6 7" id="KW-0472">Membrane</keyword>
<organism evidence="9">
    <name type="scientific">Rhodothermus marinus</name>
    <name type="common">Rhodothermus obamensis</name>
    <dbReference type="NCBI Taxonomy" id="29549"/>
    <lineage>
        <taxon>Bacteria</taxon>
        <taxon>Pseudomonadati</taxon>
        <taxon>Rhodothermota</taxon>
        <taxon>Rhodothermia</taxon>
        <taxon>Rhodothermales</taxon>
        <taxon>Rhodothermaceae</taxon>
        <taxon>Rhodothermus</taxon>
    </lineage>
</organism>
<feature type="transmembrane region" description="Helical" evidence="7">
    <location>
        <begin position="217"/>
        <end position="236"/>
    </location>
</feature>
<keyword evidence="4 7" id="KW-0812">Transmembrane</keyword>
<dbReference type="SUPFAM" id="SSF103473">
    <property type="entry name" value="MFS general substrate transporter"/>
    <property type="match status" value="1"/>
</dbReference>
<dbReference type="InterPro" id="IPR036259">
    <property type="entry name" value="MFS_trans_sf"/>
</dbReference>
<feature type="transmembrane region" description="Helical" evidence="7">
    <location>
        <begin position="421"/>
        <end position="443"/>
    </location>
</feature>
<evidence type="ECO:0000256" key="7">
    <source>
        <dbReference type="SAM" id="Phobius"/>
    </source>
</evidence>
<feature type="transmembrane region" description="Helical" evidence="7">
    <location>
        <begin position="548"/>
        <end position="566"/>
    </location>
</feature>
<keyword evidence="5 7" id="KW-1133">Transmembrane helix</keyword>
<name>A0A7V2B0U7_RHOMR</name>
<evidence type="ECO:0000256" key="1">
    <source>
        <dbReference type="ARBA" id="ARBA00004651"/>
    </source>
</evidence>
<evidence type="ECO:0000256" key="2">
    <source>
        <dbReference type="ARBA" id="ARBA00022448"/>
    </source>
</evidence>
<feature type="transmembrane region" description="Helical" evidence="7">
    <location>
        <begin position="78"/>
        <end position="100"/>
    </location>
</feature>
<dbReference type="AlphaFoldDB" id="A0A7V2B0U7"/>
<evidence type="ECO:0000259" key="8">
    <source>
        <dbReference type="PROSITE" id="PS50850"/>
    </source>
</evidence>
<comment type="subcellular location">
    <subcellularLocation>
        <location evidence="1">Cell membrane</location>
        <topology evidence="1">Multi-pass membrane protein</topology>
    </subcellularLocation>
</comment>
<proteinExistence type="predicted"/>
<evidence type="ECO:0000256" key="4">
    <source>
        <dbReference type="ARBA" id="ARBA00022692"/>
    </source>
</evidence>
<dbReference type="EMBL" id="DSGB01000005">
    <property type="protein sequence ID" value="HER96211.1"/>
    <property type="molecule type" value="Genomic_DNA"/>
</dbReference>
<dbReference type="Gene3D" id="1.20.1250.20">
    <property type="entry name" value="MFS general substrate transporter like domains"/>
    <property type="match status" value="1"/>
</dbReference>
<gene>
    <name evidence="9" type="ORF">ENO59_06805</name>
</gene>
<dbReference type="PROSITE" id="PS50850">
    <property type="entry name" value="MFS"/>
    <property type="match status" value="1"/>
</dbReference>
<feature type="transmembrane region" description="Helical" evidence="7">
    <location>
        <begin position="379"/>
        <end position="400"/>
    </location>
</feature>
<evidence type="ECO:0000313" key="9">
    <source>
        <dbReference type="EMBL" id="HER96211.1"/>
    </source>
</evidence>
<dbReference type="GO" id="GO:0005886">
    <property type="term" value="C:plasma membrane"/>
    <property type="evidence" value="ECO:0007669"/>
    <property type="project" value="UniProtKB-SubCell"/>
</dbReference>
<feature type="transmembrane region" description="Helical" evidence="7">
    <location>
        <begin position="350"/>
        <end position="367"/>
    </location>
</feature>
<dbReference type="CDD" id="cd17502">
    <property type="entry name" value="MFS_Azr1_MDR_like"/>
    <property type="match status" value="1"/>
</dbReference>
<feature type="transmembrane region" description="Helical" evidence="7">
    <location>
        <begin position="248"/>
        <end position="264"/>
    </location>
</feature>
<dbReference type="PANTHER" id="PTHR23501">
    <property type="entry name" value="MAJOR FACILITATOR SUPERFAMILY"/>
    <property type="match status" value="1"/>
</dbReference>
<comment type="caution">
    <text evidence="9">The sequence shown here is derived from an EMBL/GenBank/DDBJ whole genome shotgun (WGS) entry which is preliminary data.</text>
</comment>
<feature type="domain" description="Major facilitator superfamily (MFS) profile" evidence="8">
    <location>
        <begin position="12"/>
        <end position="460"/>
    </location>
</feature>
<protein>
    <submittedName>
        <fullName evidence="9">MFS transporter</fullName>
    </submittedName>
</protein>
<dbReference type="GO" id="GO:0022857">
    <property type="term" value="F:transmembrane transporter activity"/>
    <property type="evidence" value="ECO:0007669"/>
    <property type="project" value="InterPro"/>
</dbReference>
<feature type="transmembrane region" description="Helical" evidence="7">
    <location>
        <begin position="47"/>
        <end position="66"/>
    </location>
</feature>
<dbReference type="InterPro" id="IPR011701">
    <property type="entry name" value="MFS"/>
</dbReference>
<dbReference type="FunFam" id="1.20.1720.10:FF:000004">
    <property type="entry name" value="EmrB/QacA family drug resistance transporter"/>
    <property type="match status" value="1"/>
</dbReference>
<keyword evidence="3" id="KW-1003">Cell membrane</keyword>
<sequence length="583" mass="62604">MNLLASPERRYTLGGVLLALFLGALDQTIVATALPRIVSDLRGLERYTWIVTAYLLTFTVATPIYGKLADVYSRKRMELIAIVIFLVGSVLCGLAGEFGALPLLGDGMNQLIVFRALQGLGGGGLFAMAFIIIADLFPPAERGRYQGLVGAVFALSSVIGPFVGGVLTDHGDALIPGVAGWRWVFYVNLPLGFVALWFIATRMPVLSPLAAYRRLDYLSMLWFTGALAAFVLGLQLDKQVHPWSAPETFLFLGGAALLLGLFLLRSRSSPSPVLDLTLFRNRVFTTSAIALFLMGAAFLNIVLFAPLFLINVLGVSATEAGLSMIPFSLGTAAGSTLAGQLVSRFGHYRWFMLAGEGVVLVGVYLLTTLTPQASPGQVALYLALCGLGLGPTMPLFPLAIQNAVDVRKLGQATSASLLFRQIGGVVGTAVMGTVLAVTLMRAMPETTMAVSDMLEKGRQNGLAAIAAQYDSLAAELKEALARHDGRALERTLRKAKLPPVVEHRLWAAFNGTAAADSLQRFVAQQLGAVREQMLTQLRSGFAEAILCIYRYVLGLILAGFAVTCFIPELPLRRTHEPSQSLLR</sequence>
<evidence type="ECO:0000256" key="3">
    <source>
        <dbReference type="ARBA" id="ARBA00022475"/>
    </source>
</evidence>
<evidence type="ECO:0000256" key="6">
    <source>
        <dbReference type="ARBA" id="ARBA00023136"/>
    </source>
</evidence>
<dbReference type="InterPro" id="IPR020846">
    <property type="entry name" value="MFS_dom"/>
</dbReference>
<reference evidence="9" key="1">
    <citation type="journal article" date="2020" name="mSystems">
        <title>Genome- and Community-Level Interaction Insights into Carbon Utilization and Element Cycling Functions of Hydrothermarchaeota in Hydrothermal Sediment.</title>
        <authorList>
            <person name="Zhou Z."/>
            <person name="Liu Y."/>
            <person name="Xu W."/>
            <person name="Pan J."/>
            <person name="Luo Z.H."/>
            <person name="Li M."/>
        </authorList>
    </citation>
    <scope>NUCLEOTIDE SEQUENCE [LARGE SCALE GENOMIC DNA]</scope>
    <source>
        <strain evidence="9">SpSt-143</strain>
    </source>
</reference>
<dbReference type="PANTHER" id="PTHR23501:SF197">
    <property type="entry name" value="COMD"/>
    <property type="match status" value="1"/>
</dbReference>
<feature type="transmembrane region" description="Helical" evidence="7">
    <location>
        <begin position="183"/>
        <end position="205"/>
    </location>
</feature>
<feature type="transmembrane region" description="Helical" evidence="7">
    <location>
        <begin position="284"/>
        <end position="308"/>
    </location>
</feature>
<evidence type="ECO:0000256" key="5">
    <source>
        <dbReference type="ARBA" id="ARBA00022989"/>
    </source>
</evidence>